<feature type="compositionally biased region" description="Low complexity" evidence="1">
    <location>
        <begin position="1"/>
        <end position="11"/>
    </location>
</feature>
<evidence type="ECO:0000313" key="2">
    <source>
        <dbReference type="EMBL" id="CEG41689.1"/>
    </source>
</evidence>
<dbReference type="GeneID" id="36407076"/>
<dbReference type="EMBL" id="CCYD01000586">
    <property type="protein sequence ID" value="CEG41689.1"/>
    <property type="molecule type" value="Genomic_DNA"/>
</dbReference>
<dbReference type="AlphaFoldDB" id="A0A0P1AL44"/>
<accession>A0A0P1AL44</accession>
<evidence type="ECO:0000256" key="1">
    <source>
        <dbReference type="SAM" id="MobiDB-lite"/>
    </source>
</evidence>
<dbReference type="Proteomes" id="UP000054928">
    <property type="component" value="Unassembled WGS sequence"/>
</dbReference>
<keyword evidence="3" id="KW-1185">Reference proteome</keyword>
<dbReference type="OMA" id="KGCCSSN"/>
<proteinExistence type="predicted"/>
<feature type="compositionally biased region" description="Polar residues" evidence="1">
    <location>
        <begin position="38"/>
        <end position="53"/>
    </location>
</feature>
<evidence type="ECO:0000313" key="3">
    <source>
        <dbReference type="Proteomes" id="UP000054928"/>
    </source>
</evidence>
<reference evidence="3" key="1">
    <citation type="submission" date="2014-09" db="EMBL/GenBank/DDBJ databases">
        <authorList>
            <person name="Sharma Rahul"/>
            <person name="Thines Marco"/>
        </authorList>
    </citation>
    <scope>NUCLEOTIDE SEQUENCE [LARGE SCALE GENOMIC DNA]</scope>
</reference>
<sequence>MPASSTTTSSSPMVTRPVKSPLSVQRPTLNKRKLSDVSIASPTSLDEVTSTSSADERVISPKKKAKSEDRSSVDLNKWERNVGTSITCALGMDDNDHPCRVFELEPIALSAAPVDDFAAEELQILRYFLL</sequence>
<protein>
    <submittedName>
        <fullName evidence="2">Uncharacterized protein</fullName>
    </submittedName>
</protein>
<dbReference type="RefSeq" id="XP_024578058.1">
    <property type="nucleotide sequence ID" value="XM_024727486.1"/>
</dbReference>
<dbReference type="OrthoDB" id="121226at2759"/>
<name>A0A0P1AL44_PLAHL</name>
<organism evidence="2 3">
    <name type="scientific">Plasmopara halstedii</name>
    <name type="common">Downy mildew of sunflower</name>
    <dbReference type="NCBI Taxonomy" id="4781"/>
    <lineage>
        <taxon>Eukaryota</taxon>
        <taxon>Sar</taxon>
        <taxon>Stramenopiles</taxon>
        <taxon>Oomycota</taxon>
        <taxon>Peronosporomycetes</taxon>
        <taxon>Peronosporales</taxon>
        <taxon>Peronosporaceae</taxon>
        <taxon>Plasmopara</taxon>
    </lineage>
</organism>
<feature type="region of interest" description="Disordered" evidence="1">
    <location>
        <begin position="1"/>
        <end position="72"/>
    </location>
</feature>